<evidence type="ECO:0000313" key="2">
    <source>
        <dbReference type="EMBL" id="MDQ7249324.1"/>
    </source>
</evidence>
<dbReference type="InterPro" id="IPR030395">
    <property type="entry name" value="GP_PDE_dom"/>
</dbReference>
<protein>
    <submittedName>
        <fullName evidence="2">Glycerophosphodiester phosphodiesterase family protein</fullName>
    </submittedName>
</protein>
<comment type="caution">
    <text evidence="2">The sequence shown here is derived from an EMBL/GenBank/DDBJ whole genome shotgun (WGS) entry which is preliminary data.</text>
</comment>
<organism evidence="2 3">
    <name type="scientific">Dongia sedimenti</name>
    <dbReference type="NCBI Taxonomy" id="3064282"/>
    <lineage>
        <taxon>Bacteria</taxon>
        <taxon>Pseudomonadati</taxon>
        <taxon>Pseudomonadota</taxon>
        <taxon>Alphaproteobacteria</taxon>
        <taxon>Rhodospirillales</taxon>
        <taxon>Dongiaceae</taxon>
        <taxon>Dongia</taxon>
    </lineage>
</organism>
<gene>
    <name evidence="2" type="ORF">Q8A70_16675</name>
</gene>
<evidence type="ECO:0000259" key="1">
    <source>
        <dbReference type="PROSITE" id="PS51704"/>
    </source>
</evidence>
<dbReference type="SUPFAM" id="SSF51695">
    <property type="entry name" value="PLC-like phosphodiesterases"/>
    <property type="match status" value="1"/>
</dbReference>
<name>A0ABU0YNM6_9PROT</name>
<accession>A0ABU0YNM6</accession>
<reference evidence="3" key="1">
    <citation type="submission" date="2023-08" db="EMBL/GenBank/DDBJ databases">
        <title>Rhodospirillaceae gen. nov., a novel taxon isolated from the Yangtze River Yuezi River estuary sludge.</title>
        <authorList>
            <person name="Ruan L."/>
        </authorList>
    </citation>
    <scope>NUCLEOTIDE SEQUENCE [LARGE SCALE GENOMIC DNA]</scope>
    <source>
        <strain evidence="3">R-7</strain>
    </source>
</reference>
<feature type="domain" description="GP-PDE" evidence="1">
    <location>
        <begin position="8"/>
        <end position="239"/>
    </location>
</feature>
<evidence type="ECO:0000313" key="3">
    <source>
        <dbReference type="Proteomes" id="UP001230156"/>
    </source>
</evidence>
<dbReference type="Pfam" id="PF03009">
    <property type="entry name" value="GDPD"/>
    <property type="match status" value="1"/>
</dbReference>
<dbReference type="RefSeq" id="WP_379957187.1">
    <property type="nucleotide sequence ID" value="NZ_JAUYVI010000005.1"/>
</dbReference>
<keyword evidence="3" id="KW-1185">Reference proteome</keyword>
<dbReference type="EMBL" id="JAUYVI010000005">
    <property type="protein sequence ID" value="MDQ7249324.1"/>
    <property type="molecule type" value="Genomic_DNA"/>
</dbReference>
<dbReference type="InterPro" id="IPR017946">
    <property type="entry name" value="PLC-like_Pdiesterase_TIM-brl"/>
</dbReference>
<dbReference type="PROSITE" id="PS51704">
    <property type="entry name" value="GP_PDE"/>
    <property type="match status" value="1"/>
</dbReference>
<dbReference type="Proteomes" id="UP001230156">
    <property type="component" value="Unassembled WGS sequence"/>
</dbReference>
<sequence length="250" mass="26646">MPAASRGPLIVAHRGFSARCRENSPAAWQAAHACGADAVETDIRWTRDGVAVCFHDVDLMRLTGMSDRIAETDSAVLDEIALAGAAIAPRFDDFLATLPPSVQLVLDIKDERPSSLERLLPMLAGIPAARLVLGLHRAETVAALRDATAARILGFFDDPDHEDTFLERGGDVFRLWEQHATPERIARIAAKGLPVWVMCGGDGTGRAVGDIDGEGMRRLGAAGAAGLLVNDPEAARIAVRPNAAKKEMVS</sequence>
<dbReference type="Gene3D" id="3.20.20.190">
    <property type="entry name" value="Phosphatidylinositol (PI) phosphodiesterase"/>
    <property type="match status" value="1"/>
</dbReference>
<proteinExistence type="predicted"/>
<dbReference type="PANTHER" id="PTHR43805:SF1">
    <property type="entry name" value="GP-PDE DOMAIN-CONTAINING PROTEIN"/>
    <property type="match status" value="1"/>
</dbReference>
<dbReference type="PANTHER" id="PTHR43805">
    <property type="entry name" value="GLYCEROPHOSPHORYL DIESTER PHOSPHODIESTERASE"/>
    <property type="match status" value="1"/>
</dbReference>